<organism evidence="2">
    <name type="scientific">freshwater metagenome</name>
    <dbReference type="NCBI Taxonomy" id="449393"/>
    <lineage>
        <taxon>unclassified sequences</taxon>
        <taxon>metagenomes</taxon>
        <taxon>ecological metagenomes</taxon>
    </lineage>
</organism>
<dbReference type="SFLD" id="SFLDG01212">
    <property type="entry name" value="Phytoene_synthase_like"/>
    <property type="match status" value="1"/>
</dbReference>
<dbReference type="GO" id="GO:0004311">
    <property type="term" value="F:geranylgeranyl diphosphate synthase activity"/>
    <property type="evidence" value="ECO:0007669"/>
    <property type="project" value="InterPro"/>
</dbReference>
<keyword evidence="1" id="KW-0808">Transferase</keyword>
<dbReference type="PROSITE" id="PS01045">
    <property type="entry name" value="SQUALEN_PHYTOEN_SYN_2"/>
    <property type="match status" value="1"/>
</dbReference>
<dbReference type="Pfam" id="PF00494">
    <property type="entry name" value="SQS_PSY"/>
    <property type="match status" value="1"/>
</dbReference>
<dbReference type="SUPFAM" id="SSF48576">
    <property type="entry name" value="Terpenoid synthases"/>
    <property type="match status" value="1"/>
</dbReference>
<evidence type="ECO:0000313" key="2">
    <source>
        <dbReference type="EMBL" id="CAB4334529.1"/>
    </source>
</evidence>
<accession>A0A6J5Z256</accession>
<dbReference type="InterPro" id="IPR019845">
    <property type="entry name" value="Squalene/phytoene_synthase_CS"/>
</dbReference>
<proteinExistence type="predicted"/>
<dbReference type="GO" id="GO:0051996">
    <property type="term" value="F:squalene synthase [NAD(P)H] activity"/>
    <property type="evidence" value="ECO:0007669"/>
    <property type="project" value="InterPro"/>
</dbReference>
<dbReference type="Gene3D" id="1.10.600.10">
    <property type="entry name" value="Farnesyl Diphosphate Synthase"/>
    <property type="match status" value="1"/>
</dbReference>
<dbReference type="SFLD" id="SFLDG01018">
    <property type="entry name" value="Squalene/Phytoene_Synthase_Lik"/>
    <property type="match status" value="1"/>
</dbReference>
<dbReference type="InterPro" id="IPR002060">
    <property type="entry name" value="Squ/phyt_synthse"/>
</dbReference>
<evidence type="ECO:0000256" key="1">
    <source>
        <dbReference type="ARBA" id="ARBA00022679"/>
    </source>
</evidence>
<dbReference type="InterPro" id="IPR008949">
    <property type="entry name" value="Isoprenoid_synthase_dom_sf"/>
</dbReference>
<sequence>MSDLLADSYAECKRLNALHGKTYYLATLILPAAKRPHVHALYGFARYADEIVDDLASTLTDGEKSQALKSWGATVIADLRKGESQDLIGRALVDTVTKFDIPIAYFEAFMRSMEMDLTVTRYQNYAELKEYMYGSAVVIGLEMLPILGYSDERAIPAATALGEAFQLANFIRDIGEDIDRGRIYMPLDELARFGVDESMLLNRAMTPEIVEALKFQVARVKELQEIAEAGIQYLSPISRPCIRAASELYCGIVDEIIANGYDVFSKRATTSKARRARVAGLAFLQTFIARMR</sequence>
<dbReference type="CDD" id="cd00683">
    <property type="entry name" value="Trans_IPPS_HH"/>
    <property type="match status" value="1"/>
</dbReference>
<gene>
    <name evidence="2" type="ORF">UFOPK3775_00446</name>
</gene>
<dbReference type="GO" id="GO:0008299">
    <property type="term" value="P:isoprenoid biosynthetic process"/>
    <property type="evidence" value="ECO:0007669"/>
    <property type="project" value="UniProtKB-ARBA"/>
</dbReference>
<dbReference type="InterPro" id="IPR044843">
    <property type="entry name" value="Trans_IPPS_bact-type"/>
</dbReference>
<dbReference type="AlphaFoldDB" id="A0A6J5Z256"/>
<dbReference type="EMBL" id="CAESAK010000042">
    <property type="protein sequence ID" value="CAB4334529.1"/>
    <property type="molecule type" value="Genomic_DNA"/>
</dbReference>
<protein>
    <submittedName>
        <fullName evidence="2">Unannotated protein</fullName>
    </submittedName>
</protein>
<reference evidence="2" key="1">
    <citation type="submission" date="2020-05" db="EMBL/GenBank/DDBJ databases">
        <authorList>
            <person name="Chiriac C."/>
            <person name="Salcher M."/>
            <person name="Ghai R."/>
            <person name="Kavagutti S V."/>
        </authorList>
    </citation>
    <scope>NUCLEOTIDE SEQUENCE</scope>
</reference>
<dbReference type="PANTHER" id="PTHR31480">
    <property type="entry name" value="BIFUNCTIONAL LYCOPENE CYCLASE/PHYTOENE SYNTHASE"/>
    <property type="match status" value="1"/>
</dbReference>
<dbReference type="InterPro" id="IPR033904">
    <property type="entry name" value="Trans_IPPS_HH"/>
</dbReference>
<name>A0A6J5Z256_9ZZZZ</name>
<dbReference type="SFLD" id="SFLDS00005">
    <property type="entry name" value="Isoprenoid_Synthase_Type_I"/>
    <property type="match status" value="1"/>
</dbReference>